<evidence type="ECO:0000259" key="5">
    <source>
        <dbReference type="Pfam" id="PF14833"/>
    </source>
</evidence>
<dbReference type="PIRSF" id="PIRSF000103">
    <property type="entry name" value="HIBADH"/>
    <property type="match status" value="1"/>
</dbReference>
<protein>
    <recommendedName>
        <fullName evidence="7">6-phosphogluconate dehydrogenase NADP-binding domain-containing protein</fullName>
    </recommendedName>
</protein>
<feature type="domain" description="3-hydroxyisobutyrate dehydrogenase-like NAD-binding" evidence="5">
    <location>
        <begin position="173"/>
        <end position="293"/>
    </location>
</feature>
<dbReference type="SUPFAM" id="SSF51735">
    <property type="entry name" value="NAD(P)-binding Rossmann-fold domains"/>
    <property type="match status" value="1"/>
</dbReference>
<dbReference type="Gene3D" id="1.10.1040.10">
    <property type="entry name" value="N-(1-d-carboxylethyl)-l-norvaline Dehydrogenase, domain 2"/>
    <property type="match status" value="1"/>
</dbReference>
<comment type="similarity">
    <text evidence="1">Belongs to the HIBADH-related family.</text>
</comment>
<dbReference type="InterPro" id="IPR006115">
    <property type="entry name" value="6PGDH_NADP-bd"/>
</dbReference>
<dbReference type="PANTHER" id="PTHR43060:SF15">
    <property type="entry name" value="3-HYDROXYISOBUTYRATE DEHYDROGENASE-LIKE 1, MITOCHONDRIAL-RELATED"/>
    <property type="match status" value="1"/>
</dbReference>
<dbReference type="InterPro" id="IPR029154">
    <property type="entry name" value="HIBADH-like_NADP-bd"/>
</dbReference>
<name>A0A381Y868_9ZZZZ</name>
<dbReference type="Gene3D" id="3.40.50.720">
    <property type="entry name" value="NAD(P)-binding Rossmann-like Domain"/>
    <property type="match status" value="1"/>
</dbReference>
<dbReference type="InterPro" id="IPR013328">
    <property type="entry name" value="6PGD_dom2"/>
</dbReference>
<dbReference type="Pfam" id="PF14833">
    <property type="entry name" value="NAD_binding_11"/>
    <property type="match status" value="1"/>
</dbReference>
<reference evidence="6" key="1">
    <citation type="submission" date="2018-05" db="EMBL/GenBank/DDBJ databases">
        <authorList>
            <person name="Lanie J.A."/>
            <person name="Ng W.-L."/>
            <person name="Kazmierczak K.M."/>
            <person name="Andrzejewski T.M."/>
            <person name="Davidsen T.M."/>
            <person name="Wayne K.J."/>
            <person name="Tettelin H."/>
            <person name="Glass J.I."/>
            <person name="Rusch D."/>
            <person name="Podicherti R."/>
            <person name="Tsui H.-C.T."/>
            <person name="Winkler M.E."/>
        </authorList>
    </citation>
    <scope>NUCLEOTIDE SEQUENCE</scope>
</reference>
<feature type="domain" description="6-phosphogluconate dehydrogenase NADP-binding" evidence="4">
    <location>
        <begin position="11"/>
        <end position="169"/>
    </location>
</feature>
<dbReference type="EMBL" id="UINC01017607">
    <property type="protein sequence ID" value="SVA73185.1"/>
    <property type="molecule type" value="Genomic_DNA"/>
</dbReference>
<dbReference type="GO" id="GO:0016491">
    <property type="term" value="F:oxidoreductase activity"/>
    <property type="evidence" value="ECO:0007669"/>
    <property type="project" value="UniProtKB-KW"/>
</dbReference>
<sequence>VTEHKSKLEAVGFIGLGIMGLPMVRNLLKEGIEVLAYDLNQASLDAAIADGAKVATSAQVVAQERGIIITMLPDTPDVEAVLFGQGGVAEGLSAGKLIIDMSSISPEATVDFASRINYLDCTYLDAPVSGGEGKAITGEMTIMVGGPEDSFNRAQDAFNAMGATVSLIGTRNGDGQVCKVANQIIVGVTTCGVAEALLFAAKSGADPKMVRQALMGGAANSMILENHGQRMLDRNFDPTFRASLQRKDLGLAVDGAGKTGIYLPQATSAWQIFNACLANGDGDMDSISILKVLEQMAGYKIEETS</sequence>
<dbReference type="SUPFAM" id="SSF48179">
    <property type="entry name" value="6-phosphogluconate dehydrogenase C-terminal domain-like"/>
    <property type="match status" value="1"/>
</dbReference>
<dbReference type="InterPro" id="IPR036291">
    <property type="entry name" value="NAD(P)-bd_dom_sf"/>
</dbReference>
<dbReference type="Pfam" id="PF03446">
    <property type="entry name" value="NAD_binding_2"/>
    <property type="match status" value="1"/>
</dbReference>
<evidence type="ECO:0000256" key="3">
    <source>
        <dbReference type="ARBA" id="ARBA00023027"/>
    </source>
</evidence>
<gene>
    <name evidence="6" type="ORF">METZ01_LOCUS126039</name>
</gene>
<keyword evidence="3" id="KW-0520">NAD</keyword>
<dbReference type="AlphaFoldDB" id="A0A381Y868"/>
<dbReference type="GO" id="GO:0050661">
    <property type="term" value="F:NADP binding"/>
    <property type="evidence" value="ECO:0007669"/>
    <property type="project" value="InterPro"/>
</dbReference>
<dbReference type="PROSITE" id="PS00895">
    <property type="entry name" value="3_HYDROXYISOBUT_DH"/>
    <property type="match status" value="1"/>
</dbReference>
<organism evidence="6">
    <name type="scientific">marine metagenome</name>
    <dbReference type="NCBI Taxonomy" id="408172"/>
    <lineage>
        <taxon>unclassified sequences</taxon>
        <taxon>metagenomes</taxon>
        <taxon>ecological metagenomes</taxon>
    </lineage>
</organism>
<dbReference type="InterPro" id="IPR015815">
    <property type="entry name" value="HIBADH-related"/>
</dbReference>
<feature type="non-terminal residue" evidence="6">
    <location>
        <position position="1"/>
    </location>
</feature>
<evidence type="ECO:0000256" key="2">
    <source>
        <dbReference type="ARBA" id="ARBA00023002"/>
    </source>
</evidence>
<evidence type="ECO:0008006" key="7">
    <source>
        <dbReference type="Google" id="ProtNLM"/>
    </source>
</evidence>
<evidence type="ECO:0000256" key="1">
    <source>
        <dbReference type="ARBA" id="ARBA00009080"/>
    </source>
</evidence>
<dbReference type="PANTHER" id="PTHR43060">
    <property type="entry name" value="3-HYDROXYISOBUTYRATE DEHYDROGENASE-LIKE 1, MITOCHONDRIAL-RELATED"/>
    <property type="match status" value="1"/>
</dbReference>
<dbReference type="InterPro" id="IPR002204">
    <property type="entry name" value="3-OH-isobutyrate_DH-rel_CS"/>
</dbReference>
<proteinExistence type="inferred from homology"/>
<evidence type="ECO:0000313" key="6">
    <source>
        <dbReference type="EMBL" id="SVA73185.1"/>
    </source>
</evidence>
<evidence type="ECO:0000259" key="4">
    <source>
        <dbReference type="Pfam" id="PF03446"/>
    </source>
</evidence>
<dbReference type="GO" id="GO:0051287">
    <property type="term" value="F:NAD binding"/>
    <property type="evidence" value="ECO:0007669"/>
    <property type="project" value="InterPro"/>
</dbReference>
<dbReference type="InterPro" id="IPR008927">
    <property type="entry name" value="6-PGluconate_DH-like_C_sf"/>
</dbReference>
<keyword evidence="2" id="KW-0560">Oxidoreductase</keyword>
<accession>A0A381Y868</accession>